<dbReference type="GO" id="GO:0004825">
    <property type="term" value="F:methionine-tRNA ligase activity"/>
    <property type="evidence" value="ECO:0007669"/>
    <property type="project" value="UniProtKB-UniRule"/>
</dbReference>
<keyword evidence="5 7" id="KW-0648">Protein biosynthesis</keyword>
<dbReference type="PANTHER" id="PTHR43326:SF1">
    <property type="entry name" value="METHIONINE--TRNA LIGASE, MITOCHONDRIAL"/>
    <property type="match status" value="1"/>
</dbReference>
<evidence type="ECO:0000256" key="2">
    <source>
        <dbReference type="ARBA" id="ARBA00022598"/>
    </source>
</evidence>
<dbReference type="SUPFAM" id="SSF47323">
    <property type="entry name" value="Anticodon-binding domain of a subclass of class I aminoacyl-tRNA synthetases"/>
    <property type="match status" value="1"/>
</dbReference>
<feature type="domain" description="Methionyl/Leucyl tRNA synthetase" evidence="8">
    <location>
        <begin position="5"/>
        <end position="152"/>
    </location>
</feature>
<comment type="caution">
    <text evidence="9">The sequence shown here is derived from an EMBL/GenBank/DDBJ whole genome shotgun (WGS) entry which is preliminary data.</text>
</comment>
<organism evidence="9 10">
    <name type="scientific">Candidatus Danuiimicrobium aquiferis</name>
    <dbReference type="NCBI Taxonomy" id="1801832"/>
    <lineage>
        <taxon>Bacteria</taxon>
        <taxon>Pseudomonadati</taxon>
        <taxon>Candidatus Omnitrophota</taxon>
        <taxon>Candidatus Danuiimicrobium</taxon>
    </lineage>
</organism>
<feature type="binding site" evidence="7">
    <location>
        <position position="130"/>
    </location>
    <ligand>
        <name>Zn(2+)</name>
        <dbReference type="ChEBI" id="CHEBI:29105"/>
    </ligand>
</feature>
<dbReference type="EC" id="6.1.1.10" evidence="7"/>
<dbReference type="PANTHER" id="PTHR43326">
    <property type="entry name" value="METHIONYL-TRNA SYNTHETASE"/>
    <property type="match status" value="1"/>
</dbReference>
<feature type="binding site" evidence="7">
    <location>
        <position position="144"/>
    </location>
    <ligand>
        <name>Zn(2+)</name>
        <dbReference type="ChEBI" id="CHEBI:29105"/>
    </ligand>
</feature>
<comment type="subcellular location">
    <subcellularLocation>
        <location evidence="7">Cytoplasm</location>
    </subcellularLocation>
</comment>
<dbReference type="InterPro" id="IPR014729">
    <property type="entry name" value="Rossmann-like_a/b/a_fold"/>
</dbReference>
<dbReference type="PRINTS" id="PR01041">
    <property type="entry name" value="TRNASYNTHMET"/>
</dbReference>
<evidence type="ECO:0000313" key="10">
    <source>
        <dbReference type="Proteomes" id="UP000178187"/>
    </source>
</evidence>
<name>A0A1G1L032_9BACT</name>
<keyword evidence="4 7" id="KW-0067">ATP-binding</keyword>
<feature type="binding site" evidence="7">
    <location>
        <position position="127"/>
    </location>
    <ligand>
        <name>Zn(2+)</name>
        <dbReference type="ChEBI" id="CHEBI:29105"/>
    </ligand>
</feature>
<comment type="subunit">
    <text evidence="7">Monomer.</text>
</comment>
<dbReference type="Proteomes" id="UP000178187">
    <property type="component" value="Unassembled WGS sequence"/>
</dbReference>
<dbReference type="AlphaFoldDB" id="A0A1G1L032"/>
<sequence length="512" mass="59444">MKKPYYITTPIYYVNASPHIGHAYTTVLCDTFARFHRFMGEETFYLTGTDEHGAKVEKAAREQGKDPKTYVDGIVPRFKDLWKLLGIEYDYFIRTTDENHQRTVQNILRDLEAKGDIYTSKYKGWYCVPCESFWTKLQLVDGKCPDCHREVQELEEENYFFKMAKYQTWLMDYIENHPGFVRPEIRRNEILGFLKEPLEDLCITRPRTRLGWGIDYPNSKDHVIYVWFDALINYVSAIGYTIDDKKFNRYWPVDAHMIGKDILRQHAVYWPIMLKAMGVEMPKMVLAHGWWTMGGAKVSKSRGNTVDPVELVKKYGIDAFRYFLLREVTLGLDGAFSEDLLAERYTSDLANDLGNLWFRLASMLGKYFEGKIPACAGDALLSSEKPNLVNLYHNVESAMLDYDPRSAVSYIWAAITRLNGAIEYNKPWVLAKDPAKREELARFLVMLGEWLAHTAVLLLPFLPHTAQQILERFKLKTDWTIENEDDFGALFLKAGTPVERGDALFPRLEEMK</sequence>
<dbReference type="SUPFAM" id="SSF52374">
    <property type="entry name" value="Nucleotidylyl transferase"/>
    <property type="match status" value="1"/>
</dbReference>
<keyword evidence="6 7" id="KW-0030">Aminoacyl-tRNA synthetase</keyword>
<feature type="domain" description="Methionyl/Leucyl tRNA synthetase" evidence="8">
    <location>
        <begin position="155"/>
        <end position="359"/>
    </location>
</feature>
<dbReference type="InterPro" id="IPR033911">
    <property type="entry name" value="MetRS_core"/>
</dbReference>
<comment type="catalytic activity">
    <reaction evidence="7">
        <text>tRNA(Met) + L-methionine + ATP = L-methionyl-tRNA(Met) + AMP + diphosphate</text>
        <dbReference type="Rhea" id="RHEA:13481"/>
        <dbReference type="Rhea" id="RHEA-COMP:9667"/>
        <dbReference type="Rhea" id="RHEA-COMP:9698"/>
        <dbReference type="ChEBI" id="CHEBI:30616"/>
        <dbReference type="ChEBI" id="CHEBI:33019"/>
        <dbReference type="ChEBI" id="CHEBI:57844"/>
        <dbReference type="ChEBI" id="CHEBI:78442"/>
        <dbReference type="ChEBI" id="CHEBI:78530"/>
        <dbReference type="ChEBI" id="CHEBI:456215"/>
        <dbReference type="EC" id="6.1.1.10"/>
    </reaction>
</comment>
<dbReference type="EMBL" id="MHFR01000032">
    <property type="protein sequence ID" value="OGW98508.1"/>
    <property type="molecule type" value="Genomic_DNA"/>
</dbReference>
<dbReference type="Gene3D" id="3.40.50.620">
    <property type="entry name" value="HUPs"/>
    <property type="match status" value="1"/>
</dbReference>
<evidence type="ECO:0000256" key="6">
    <source>
        <dbReference type="ARBA" id="ARBA00023146"/>
    </source>
</evidence>
<dbReference type="NCBIfam" id="NF008900">
    <property type="entry name" value="PRK12267.1"/>
    <property type="match status" value="1"/>
</dbReference>
<comment type="similarity">
    <text evidence="7">Belongs to the class-I aminoacyl-tRNA synthetase family. MetG type 2A subfamily.</text>
</comment>
<evidence type="ECO:0000256" key="5">
    <source>
        <dbReference type="ARBA" id="ARBA00022917"/>
    </source>
</evidence>
<dbReference type="GO" id="GO:0005524">
    <property type="term" value="F:ATP binding"/>
    <property type="evidence" value="ECO:0007669"/>
    <property type="project" value="UniProtKB-UniRule"/>
</dbReference>
<reference evidence="9 10" key="1">
    <citation type="journal article" date="2016" name="Nat. Commun.">
        <title>Thousands of microbial genomes shed light on interconnected biogeochemical processes in an aquifer system.</title>
        <authorList>
            <person name="Anantharaman K."/>
            <person name="Brown C.T."/>
            <person name="Hug L.A."/>
            <person name="Sharon I."/>
            <person name="Castelle C.J."/>
            <person name="Probst A.J."/>
            <person name="Thomas B.C."/>
            <person name="Singh A."/>
            <person name="Wilkins M.J."/>
            <person name="Karaoz U."/>
            <person name="Brodie E.L."/>
            <person name="Williams K.H."/>
            <person name="Hubbard S.S."/>
            <person name="Banfield J.F."/>
        </authorList>
    </citation>
    <scope>NUCLEOTIDE SEQUENCE [LARGE SCALE GENOMIC DNA]</scope>
</reference>
<keyword evidence="3 7" id="KW-0547">Nucleotide-binding</keyword>
<dbReference type="GO" id="GO:0046872">
    <property type="term" value="F:metal ion binding"/>
    <property type="evidence" value="ECO:0007669"/>
    <property type="project" value="UniProtKB-KW"/>
</dbReference>
<keyword evidence="2 7" id="KW-0436">Ligase</keyword>
<protein>
    <recommendedName>
        <fullName evidence="7">Methionine--tRNA ligase</fullName>
        <ecNumber evidence="7">6.1.1.10</ecNumber>
    </recommendedName>
    <alternativeName>
        <fullName evidence="7">Methionyl-tRNA synthetase</fullName>
        <shortName evidence="7">MetRS</shortName>
    </alternativeName>
</protein>
<evidence type="ECO:0000256" key="3">
    <source>
        <dbReference type="ARBA" id="ARBA00022741"/>
    </source>
</evidence>
<comment type="caution">
    <text evidence="7">Lacks conserved residue(s) required for the propagation of feature annotation.</text>
</comment>
<evidence type="ECO:0000256" key="1">
    <source>
        <dbReference type="ARBA" id="ARBA00003314"/>
    </source>
</evidence>
<dbReference type="Gene3D" id="2.170.220.10">
    <property type="match status" value="1"/>
</dbReference>
<comment type="cofactor">
    <cofactor evidence="7">
        <name>Zn(2+)</name>
        <dbReference type="ChEBI" id="CHEBI:29105"/>
    </cofactor>
    <text evidence="7">Binds 1 zinc ion per subunit.</text>
</comment>
<evidence type="ECO:0000313" key="9">
    <source>
        <dbReference type="EMBL" id="OGW98508.1"/>
    </source>
</evidence>
<evidence type="ECO:0000256" key="4">
    <source>
        <dbReference type="ARBA" id="ARBA00022840"/>
    </source>
</evidence>
<keyword evidence="7" id="KW-0963">Cytoplasm</keyword>
<proteinExistence type="inferred from homology"/>
<dbReference type="FunFam" id="2.170.220.10:FF:000002">
    <property type="entry name" value="Methionine--tRNA ligase"/>
    <property type="match status" value="1"/>
</dbReference>
<dbReference type="GO" id="GO:0005737">
    <property type="term" value="C:cytoplasm"/>
    <property type="evidence" value="ECO:0007669"/>
    <property type="project" value="UniProtKB-SubCell"/>
</dbReference>
<dbReference type="InterPro" id="IPR023457">
    <property type="entry name" value="Met-tRNA_synth_2"/>
</dbReference>
<evidence type="ECO:0000256" key="7">
    <source>
        <dbReference type="HAMAP-Rule" id="MF_01228"/>
    </source>
</evidence>
<dbReference type="InterPro" id="IPR041872">
    <property type="entry name" value="Anticodon_Met"/>
</dbReference>
<dbReference type="Gene3D" id="1.10.730.10">
    <property type="entry name" value="Isoleucyl-tRNA Synthetase, Domain 1"/>
    <property type="match status" value="1"/>
</dbReference>
<accession>A0A1G1L032</accession>
<dbReference type="CDD" id="cd07957">
    <property type="entry name" value="Anticodon_Ia_Met"/>
    <property type="match status" value="1"/>
</dbReference>
<dbReference type="HAMAP" id="MF_01228">
    <property type="entry name" value="Met_tRNA_synth_type2"/>
    <property type="match status" value="1"/>
</dbReference>
<comment type="function">
    <text evidence="1 7">Is required not only for elongation of protein synthesis but also for the initiation of all mRNA translation through initiator tRNA(fMet) aminoacylation.</text>
</comment>
<dbReference type="Pfam" id="PF09334">
    <property type="entry name" value="tRNA-synt_1g"/>
    <property type="match status" value="2"/>
</dbReference>
<dbReference type="InterPro" id="IPR015413">
    <property type="entry name" value="Methionyl/Leucyl_tRNA_Synth"/>
</dbReference>
<dbReference type="GO" id="GO:0006431">
    <property type="term" value="P:methionyl-tRNA aminoacylation"/>
    <property type="evidence" value="ECO:0007669"/>
    <property type="project" value="UniProtKB-UniRule"/>
</dbReference>
<evidence type="ECO:0000259" key="8">
    <source>
        <dbReference type="Pfam" id="PF09334"/>
    </source>
</evidence>
<feature type="short sequence motif" description="'HIGH' region" evidence="7">
    <location>
        <begin position="12"/>
        <end position="22"/>
    </location>
</feature>
<dbReference type="CDD" id="cd00814">
    <property type="entry name" value="MetRS_core"/>
    <property type="match status" value="1"/>
</dbReference>
<dbReference type="InterPro" id="IPR009080">
    <property type="entry name" value="tRNAsynth_Ia_anticodon-bd"/>
</dbReference>
<keyword evidence="7" id="KW-0862">Zinc</keyword>
<keyword evidence="7" id="KW-0479">Metal-binding</keyword>
<gene>
    <name evidence="7" type="primary">metG</name>
    <name evidence="9" type="ORF">A3G33_08970</name>
</gene>
<feature type="binding site" evidence="7">
    <location>
        <position position="147"/>
    </location>
    <ligand>
        <name>Zn(2+)</name>
        <dbReference type="ChEBI" id="CHEBI:29105"/>
    </ligand>
</feature>